<evidence type="ECO:0000256" key="3">
    <source>
        <dbReference type="SAM" id="MobiDB-lite"/>
    </source>
</evidence>
<dbReference type="PROSITE" id="PS50888">
    <property type="entry name" value="BHLH"/>
    <property type="match status" value="1"/>
</dbReference>
<feature type="region of interest" description="Disordered" evidence="3">
    <location>
        <begin position="145"/>
        <end position="201"/>
    </location>
</feature>
<dbReference type="Pfam" id="PF01498">
    <property type="entry name" value="HTH_Tnp_Tc3_2"/>
    <property type="match status" value="1"/>
</dbReference>
<dbReference type="InterPro" id="IPR011598">
    <property type="entry name" value="bHLH_dom"/>
</dbReference>
<dbReference type="InterPro" id="IPR002492">
    <property type="entry name" value="Transposase_Tc1-like"/>
</dbReference>
<accession>A0ABN9LLF9</accession>
<dbReference type="Gene3D" id="4.10.280.10">
    <property type="entry name" value="Helix-loop-helix DNA-binding domain"/>
    <property type="match status" value="1"/>
</dbReference>
<feature type="compositionally biased region" description="Polar residues" evidence="3">
    <location>
        <begin position="178"/>
        <end position="191"/>
    </location>
</feature>
<dbReference type="PANTHER" id="PTHR13935:SF106">
    <property type="entry name" value="ACHAETE-SCUTE COMPLEX PROTEIN T5-RELATED"/>
    <property type="match status" value="1"/>
</dbReference>
<feature type="domain" description="BHLH" evidence="4">
    <location>
        <begin position="190"/>
        <end position="243"/>
    </location>
</feature>
<name>A0ABN9LLF9_9NEOB</name>
<evidence type="ECO:0000259" key="4">
    <source>
        <dbReference type="PROSITE" id="PS50888"/>
    </source>
</evidence>
<dbReference type="CDD" id="cd19743">
    <property type="entry name" value="bHLH_TS_ASCL2_Mash2"/>
    <property type="match status" value="1"/>
</dbReference>
<feature type="compositionally biased region" description="Basic and acidic residues" evidence="3">
    <location>
        <begin position="192"/>
        <end position="201"/>
    </location>
</feature>
<evidence type="ECO:0000313" key="6">
    <source>
        <dbReference type="Proteomes" id="UP001176940"/>
    </source>
</evidence>
<evidence type="ECO:0000313" key="5">
    <source>
        <dbReference type="EMBL" id="CAJ0944959.1"/>
    </source>
</evidence>
<proteinExistence type="predicted"/>
<evidence type="ECO:0000256" key="1">
    <source>
        <dbReference type="ARBA" id="ARBA00022902"/>
    </source>
</evidence>
<reference evidence="5" key="1">
    <citation type="submission" date="2023-07" db="EMBL/GenBank/DDBJ databases">
        <authorList>
            <person name="Stuckert A."/>
        </authorList>
    </citation>
    <scope>NUCLEOTIDE SEQUENCE</scope>
</reference>
<keyword evidence="6" id="KW-1185">Reference proteome</keyword>
<dbReference type="SUPFAM" id="SSF47459">
    <property type="entry name" value="HLH, helix-loop-helix DNA-binding domain"/>
    <property type="match status" value="1"/>
</dbReference>
<sequence>MTCAAEDKFIRVTSSRNHKWTGCKQTALINDAQTSNSRHISRSTVQKRLREAGVDDLISANKPLLRTANMKRLIWAKEHKDWTLHKLHGDYTNAFHFHIEKNQFHEAESEIDLVEAMAKKAQKKSPKLHKIGAKAKHLFYLTYMETPEEQRSPERQPRTLRKSGARSGSPHRLRCQRRSGSCATKSVISSTSERRNERERNRVKLVNLGFAKLRQHVPQAQGPNKKMSKVETLRSAVEYIRALQSLLLDRQAGVDTQGGPSSDGLSPCGSTCSVDSGSMPLSPGSCSPCTSEECSREDSSVSDADFFLTLHVMYNISLLKGVVTDDNFKTVN</sequence>
<dbReference type="SMART" id="SM00353">
    <property type="entry name" value="HLH"/>
    <property type="match status" value="1"/>
</dbReference>
<gene>
    <name evidence="5" type="ORF">RIMI_LOCUS10644892</name>
</gene>
<dbReference type="PANTHER" id="PTHR13935">
    <property type="entry name" value="ACHAETE-SCUTE TRANSCRIPTION FACTOR-RELATED"/>
    <property type="match status" value="1"/>
</dbReference>
<keyword evidence="1" id="KW-0524">Neurogenesis</keyword>
<protein>
    <recommendedName>
        <fullName evidence="4">BHLH domain-containing protein</fullName>
    </recommendedName>
</protein>
<evidence type="ECO:0000256" key="2">
    <source>
        <dbReference type="ARBA" id="ARBA00023125"/>
    </source>
</evidence>
<keyword evidence="2" id="KW-0238">DNA-binding</keyword>
<dbReference type="EMBL" id="CAUEEQ010023225">
    <property type="protein sequence ID" value="CAJ0944959.1"/>
    <property type="molecule type" value="Genomic_DNA"/>
</dbReference>
<feature type="compositionally biased region" description="Basic and acidic residues" evidence="3">
    <location>
        <begin position="148"/>
        <end position="157"/>
    </location>
</feature>
<dbReference type="InterPro" id="IPR036638">
    <property type="entry name" value="HLH_DNA-bd_sf"/>
</dbReference>
<organism evidence="5 6">
    <name type="scientific">Ranitomeya imitator</name>
    <name type="common">mimic poison frog</name>
    <dbReference type="NCBI Taxonomy" id="111125"/>
    <lineage>
        <taxon>Eukaryota</taxon>
        <taxon>Metazoa</taxon>
        <taxon>Chordata</taxon>
        <taxon>Craniata</taxon>
        <taxon>Vertebrata</taxon>
        <taxon>Euteleostomi</taxon>
        <taxon>Amphibia</taxon>
        <taxon>Batrachia</taxon>
        <taxon>Anura</taxon>
        <taxon>Neobatrachia</taxon>
        <taxon>Hyloidea</taxon>
        <taxon>Dendrobatidae</taxon>
        <taxon>Dendrobatinae</taxon>
        <taxon>Ranitomeya</taxon>
    </lineage>
</organism>
<dbReference type="Proteomes" id="UP001176940">
    <property type="component" value="Unassembled WGS sequence"/>
</dbReference>
<dbReference type="Pfam" id="PF00010">
    <property type="entry name" value="HLH"/>
    <property type="match status" value="1"/>
</dbReference>
<dbReference type="InterPro" id="IPR015660">
    <property type="entry name" value="MASH1/Ascl1a-like"/>
</dbReference>
<comment type="caution">
    <text evidence="5">The sequence shown here is derived from an EMBL/GenBank/DDBJ whole genome shotgun (WGS) entry which is preliminary data.</text>
</comment>
<feature type="compositionally biased region" description="Basic residues" evidence="3">
    <location>
        <begin position="158"/>
        <end position="177"/>
    </location>
</feature>